<dbReference type="Proteomes" id="UP000287233">
    <property type="component" value="Chromosome"/>
</dbReference>
<evidence type="ECO:0000313" key="1">
    <source>
        <dbReference type="EMBL" id="QAA76239.1"/>
    </source>
</evidence>
<evidence type="ECO:0000313" key="2">
    <source>
        <dbReference type="Proteomes" id="UP000287233"/>
    </source>
</evidence>
<organism evidence="1 2">
    <name type="scientific">Bipolaricaulis sibiricus</name>
    <dbReference type="NCBI Taxonomy" id="2501609"/>
    <lineage>
        <taxon>Bacteria</taxon>
        <taxon>Candidatus Bipolaricaulota</taxon>
        <taxon>Candidatus Bipolaricaulia</taxon>
        <taxon>Candidatus Bipolaricaulales</taxon>
        <taxon>Candidatus Bipolaricaulaceae</taxon>
        <taxon>Candidatus Bipolaricaulis</taxon>
    </lineage>
</organism>
<dbReference type="KEGG" id="bih:BIP78_0473"/>
<dbReference type="EMBL" id="CP034928">
    <property type="protein sequence ID" value="QAA76239.1"/>
    <property type="molecule type" value="Genomic_DNA"/>
</dbReference>
<sequence length="37" mass="3985">MSQSVQRALLAAHGRARSPECAFNTSATLFTVFASRT</sequence>
<dbReference type="AlphaFoldDB" id="A0A410FSS0"/>
<reference evidence="2" key="1">
    <citation type="submission" date="2018-12" db="EMBL/GenBank/DDBJ databases">
        <title>Complete genome sequence of an uncultured bacterium of the candidate phylum Bipolaricaulota.</title>
        <authorList>
            <person name="Kadnikov V.V."/>
            <person name="Mardanov A.V."/>
            <person name="Beletsky A.V."/>
            <person name="Frank Y.A."/>
            <person name="Karnachuk O.V."/>
            <person name="Ravin N.V."/>
        </authorList>
    </citation>
    <scope>NUCLEOTIDE SEQUENCE [LARGE SCALE GENOMIC DNA]</scope>
</reference>
<name>A0A410FSS0_BIPS1</name>
<gene>
    <name evidence="1" type="ORF">BIP78_0473</name>
</gene>
<proteinExistence type="predicted"/>
<accession>A0A410FSS0</accession>
<protein>
    <submittedName>
        <fullName evidence="1">Uncharacterized protein</fullName>
    </submittedName>
</protein>